<dbReference type="KEGG" id="dci:108252913"/>
<feature type="compositionally biased region" description="Polar residues" evidence="1">
    <location>
        <begin position="45"/>
        <end position="76"/>
    </location>
</feature>
<evidence type="ECO:0000256" key="1">
    <source>
        <dbReference type="SAM" id="MobiDB-lite"/>
    </source>
</evidence>
<accession>A0A1S4EH08</accession>
<evidence type="ECO:0000256" key="2">
    <source>
        <dbReference type="SAM" id="SignalP"/>
    </source>
</evidence>
<protein>
    <submittedName>
        <fullName evidence="4">Histone acetyltransferase p300</fullName>
    </submittedName>
</protein>
<feature type="region of interest" description="Disordered" evidence="1">
    <location>
        <begin position="45"/>
        <end position="127"/>
    </location>
</feature>
<gene>
    <name evidence="4" type="primary">LOC108252913</name>
</gene>
<dbReference type="PaxDb" id="121845-A0A1S4EH08"/>
<proteinExistence type="predicted"/>
<dbReference type="RefSeq" id="XP_017301362.1">
    <property type="nucleotide sequence ID" value="XM_017445873.2"/>
</dbReference>
<reference evidence="4" key="1">
    <citation type="submission" date="2025-08" db="UniProtKB">
        <authorList>
            <consortium name="RefSeq"/>
        </authorList>
    </citation>
    <scope>IDENTIFICATION</scope>
</reference>
<feature type="chain" id="PRO_5010186525" evidence="2">
    <location>
        <begin position="26"/>
        <end position="272"/>
    </location>
</feature>
<keyword evidence="3" id="KW-1185">Reference proteome</keyword>
<feature type="compositionally biased region" description="Pro residues" evidence="1">
    <location>
        <begin position="100"/>
        <end position="113"/>
    </location>
</feature>
<sequence length="272" mass="30034">MHSLSRKSSLLALLCIVGNVCAVEATDKKFNHAYVLQDLETYQTSAPESTRSPSNPSQVYYPQPSSTPAPDYNNNPYLPRPQPPRVTSTPPPQNTAAPVQPAPIPPVVQPTPAPVTYVTQPPQPQTPVKTNGPHIYSAQATQYSGPQQTWADLQSSPVVILVKNQHSLSYDMAYASSGLSNLDRDTNSQLIAKLLLQNNDKVGILYPTNAFPVNSFPDFPVGNLILPQDMSLSKIFNFYPRYIPTLYLYSITGYNKVARETNLAHLGQYKYE</sequence>
<dbReference type="AlphaFoldDB" id="A0A1S4EH08"/>
<dbReference type="GeneID" id="108252913"/>
<evidence type="ECO:0000313" key="4">
    <source>
        <dbReference type="RefSeq" id="XP_017301362.1"/>
    </source>
</evidence>
<evidence type="ECO:0000313" key="3">
    <source>
        <dbReference type="Proteomes" id="UP000079169"/>
    </source>
</evidence>
<dbReference type="Proteomes" id="UP000079169">
    <property type="component" value="Unplaced"/>
</dbReference>
<keyword evidence="2" id="KW-0732">Signal</keyword>
<name>A0A1S4EH08_DIACI</name>
<feature type="compositionally biased region" description="Pro residues" evidence="1">
    <location>
        <begin position="78"/>
        <end position="93"/>
    </location>
</feature>
<feature type="signal peptide" evidence="2">
    <location>
        <begin position="1"/>
        <end position="25"/>
    </location>
</feature>
<organism evidence="3 4">
    <name type="scientific">Diaphorina citri</name>
    <name type="common">Asian citrus psyllid</name>
    <dbReference type="NCBI Taxonomy" id="121845"/>
    <lineage>
        <taxon>Eukaryota</taxon>
        <taxon>Metazoa</taxon>
        <taxon>Ecdysozoa</taxon>
        <taxon>Arthropoda</taxon>
        <taxon>Hexapoda</taxon>
        <taxon>Insecta</taxon>
        <taxon>Pterygota</taxon>
        <taxon>Neoptera</taxon>
        <taxon>Paraneoptera</taxon>
        <taxon>Hemiptera</taxon>
        <taxon>Sternorrhyncha</taxon>
        <taxon>Psylloidea</taxon>
        <taxon>Psyllidae</taxon>
        <taxon>Diaphorininae</taxon>
        <taxon>Diaphorina</taxon>
    </lineage>
</organism>